<name>A0ACB6Z4Y4_THEGA</name>
<proteinExistence type="predicted"/>
<gene>
    <name evidence="1" type="ORF">BDM02DRAFT_3190374</name>
</gene>
<reference evidence="1" key="2">
    <citation type="journal article" date="2020" name="Nat. Commun.">
        <title>Large-scale genome sequencing of mycorrhizal fungi provides insights into the early evolution of symbiotic traits.</title>
        <authorList>
            <person name="Miyauchi S."/>
            <person name="Kiss E."/>
            <person name="Kuo A."/>
            <person name="Drula E."/>
            <person name="Kohler A."/>
            <person name="Sanchez-Garcia M."/>
            <person name="Morin E."/>
            <person name="Andreopoulos B."/>
            <person name="Barry K.W."/>
            <person name="Bonito G."/>
            <person name="Buee M."/>
            <person name="Carver A."/>
            <person name="Chen C."/>
            <person name="Cichocki N."/>
            <person name="Clum A."/>
            <person name="Culley D."/>
            <person name="Crous P.W."/>
            <person name="Fauchery L."/>
            <person name="Girlanda M."/>
            <person name="Hayes R.D."/>
            <person name="Keri Z."/>
            <person name="LaButti K."/>
            <person name="Lipzen A."/>
            <person name="Lombard V."/>
            <person name="Magnuson J."/>
            <person name="Maillard F."/>
            <person name="Murat C."/>
            <person name="Nolan M."/>
            <person name="Ohm R.A."/>
            <person name="Pangilinan J."/>
            <person name="Pereira M.F."/>
            <person name="Perotto S."/>
            <person name="Peter M."/>
            <person name="Pfister S."/>
            <person name="Riley R."/>
            <person name="Sitrit Y."/>
            <person name="Stielow J.B."/>
            <person name="Szollosi G."/>
            <person name="Zifcakova L."/>
            <person name="Stursova M."/>
            <person name="Spatafora J.W."/>
            <person name="Tedersoo L."/>
            <person name="Vaario L.M."/>
            <person name="Yamada A."/>
            <person name="Yan M."/>
            <person name="Wang P."/>
            <person name="Xu J."/>
            <person name="Bruns T."/>
            <person name="Baldrian P."/>
            <person name="Vilgalys R."/>
            <person name="Dunand C."/>
            <person name="Henrissat B."/>
            <person name="Grigoriev I.V."/>
            <person name="Hibbett D."/>
            <person name="Nagy L.G."/>
            <person name="Martin F.M."/>
        </authorList>
    </citation>
    <scope>NUCLEOTIDE SEQUENCE</scope>
    <source>
        <strain evidence="1">P2</strain>
    </source>
</reference>
<organism evidence="1 2">
    <name type="scientific">Thelephora ganbajun</name>
    <name type="common">Ganba fungus</name>
    <dbReference type="NCBI Taxonomy" id="370292"/>
    <lineage>
        <taxon>Eukaryota</taxon>
        <taxon>Fungi</taxon>
        <taxon>Dikarya</taxon>
        <taxon>Basidiomycota</taxon>
        <taxon>Agaricomycotina</taxon>
        <taxon>Agaricomycetes</taxon>
        <taxon>Thelephorales</taxon>
        <taxon>Thelephoraceae</taxon>
        <taxon>Thelephora</taxon>
    </lineage>
</organism>
<evidence type="ECO:0000313" key="2">
    <source>
        <dbReference type="Proteomes" id="UP000886501"/>
    </source>
</evidence>
<dbReference type="Proteomes" id="UP000886501">
    <property type="component" value="Unassembled WGS sequence"/>
</dbReference>
<reference evidence="1" key="1">
    <citation type="submission" date="2019-10" db="EMBL/GenBank/DDBJ databases">
        <authorList>
            <consortium name="DOE Joint Genome Institute"/>
            <person name="Kuo A."/>
            <person name="Miyauchi S."/>
            <person name="Kiss E."/>
            <person name="Drula E."/>
            <person name="Kohler A."/>
            <person name="Sanchez-Garcia M."/>
            <person name="Andreopoulos B."/>
            <person name="Barry K.W."/>
            <person name="Bonito G."/>
            <person name="Buee M."/>
            <person name="Carver A."/>
            <person name="Chen C."/>
            <person name="Cichocki N."/>
            <person name="Clum A."/>
            <person name="Culley D."/>
            <person name="Crous P.W."/>
            <person name="Fauchery L."/>
            <person name="Girlanda M."/>
            <person name="Hayes R."/>
            <person name="Keri Z."/>
            <person name="Labutti K."/>
            <person name="Lipzen A."/>
            <person name="Lombard V."/>
            <person name="Magnuson J."/>
            <person name="Maillard F."/>
            <person name="Morin E."/>
            <person name="Murat C."/>
            <person name="Nolan M."/>
            <person name="Ohm R."/>
            <person name="Pangilinan J."/>
            <person name="Pereira M."/>
            <person name="Perotto S."/>
            <person name="Peter M."/>
            <person name="Riley R."/>
            <person name="Sitrit Y."/>
            <person name="Stielow B."/>
            <person name="Szollosi G."/>
            <person name="Zifcakova L."/>
            <person name="Stursova M."/>
            <person name="Spatafora J.W."/>
            <person name="Tedersoo L."/>
            <person name="Vaario L.-M."/>
            <person name="Yamada A."/>
            <person name="Yan M."/>
            <person name="Wang P."/>
            <person name="Xu J."/>
            <person name="Bruns T."/>
            <person name="Baldrian P."/>
            <person name="Vilgalys R."/>
            <person name="Henrissat B."/>
            <person name="Grigoriev I.V."/>
            <person name="Hibbett D."/>
            <person name="Nagy L.G."/>
            <person name="Martin F.M."/>
        </authorList>
    </citation>
    <scope>NUCLEOTIDE SEQUENCE</scope>
    <source>
        <strain evidence="1">P2</strain>
    </source>
</reference>
<sequence length="647" mass="70858">MQIFYVFYFTLVTYLLAMTMPESQGRWPTLYEDVLSLISYTHWTTSAVLFPYHFVIVMNSVSVENLFSSMGEIDVCWLSPFGTDGTCHPLDIPIAPTPTLILDTPATLTVPAIATSPTAFNLISHKDMFPVQLETKYMPGKSKEFKSTQGGAPNDAESPHLLDLLTAAASTMVIIQLLMVLGQPVVRYLESFNQTTFVPNGLEFDTPADFPDSRHSLILSWIPTRPLIPIDSITYVQSDDEASLKELSLWVLYFAMVLVRSCSEPAPPPPTTKTRTIRKYPLMIEAPVSGEVVEEVLSFCWFQPHTLLASSSELGEGLKVEPVEPKDKLNSLQLKPAAHSQAPDVVHSPTPPTTDSLHLADYIDKPGPEVTRLNQPKSPAPTFPPETSSMMTELSHPHLSPDVSEPTLVQSFEKISGRRTTPPVQLAYGQVDGTSKIRPSLSLLKVISMESLPLGEYDIGLLSQSTAPSKKVSIRPLSLLGKASPFSRPSPSPTPDSIRSPEVRPMRLLRMYGLYNSPSKSPRTTVDLASSAHKVKQGSSIYYRPASQTSLTSPPVVTGPGDPVSGPPLRSYTDAATEEGSSVSTVRLSIPSVPSRWSLLTKKSKQKLRKVSSSFFASSNSPSSLREKVKIFPRSLSRRAFDNSGTA</sequence>
<comment type="caution">
    <text evidence="1">The sequence shown here is derived from an EMBL/GenBank/DDBJ whole genome shotgun (WGS) entry which is preliminary data.</text>
</comment>
<accession>A0ACB6Z4Y4</accession>
<dbReference type="EMBL" id="MU118125">
    <property type="protein sequence ID" value="KAF9644666.1"/>
    <property type="molecule type" value="Genomic_DNA"/>
</dbReference>
<protein>
    <submittedName>
        <fullName evidence="1">Uncharacterized protein</fullName>
    </submittedName>
</protein>
<evidence type="ECO:0000313" key="1">
    <source>
        <dbReference type="EMBL" id="KAF9644666.1"/>
    </source>
</evidence>
<keyword evidence="2" id="KW-1185">Reference proteome</keyword>